<evidence type="ECO:0000313" key="3">
    <source>
        <dbReference type="EMBL" id="KAL0057395.1"/>
    </source>
</evidence>
<organism evidence="3 4">
    <name type="scientific">Marasmius tenuissimus</name>
    <dbReference type="NCBI Taxonomy" id="585030"/>
    <lineage>
        <taxon>Eukaryota</taxon>
        <taxon>Fungi</taxon>
        <taxon>Dikarya</taxon>
        <taxon>Basidiomycota</taxon>
        <taxon>Agaricomycotina</taxon>
        <taxon>Agaricomycetes</taxon>
        <taxon>Agaricomycetidae</taxon>
        <taxon>Agaricales</taxon>
        <taxon>Marasmiineae</taxon>
        <taxon>Marasmiaceae</taxon>
        <taxon>Marasmius</taxon>
    </lineage>
</organism>
<name>A0ABR2Z808_9AGAR</name>
<evidence type="ECO:0000256" key="1">
    <source>
        <dbReference type="SAM" id="MobiDB-lite"/>
    </source>
</evidence>
<feature type="compositionally biased region" description="Basic and acidic residues" evidence="1">
    <location>
        <begin position="89"/>
        <end position="102"/>
    </location>
</feature>
<evidence type="ECO:0000256" key="2">
    <source>
        <dbReference type="SAM" id="Phobius"/>
    </source>
</evidence>
<keyword evidence="4" id="KW-1185">Reference proteome</keyword>
<feature type="region of interest" description="Disordered" evidence="1">
    <location>
        <begin position="48"/>
        <end position="105"/>
    </location>
</feature>
<feature type="transmembrane region" description="Helical" evidence="2">
    <location>
        <begin position="16"/>
        <end position="40"/>
    </location>
</feature>
<dbReference type="EMBL" id="JBBXMP010000553">
    <property type="protein sequence ID" value="KAL0057395.1"/>
    <property type="molecule type" value="Genomic_DNA"/>
</dbReference>
<accession>A0ABR2Z808</accession>
<keyword evidence="2" id="KW-0812">Transmembrane</keyword>
<protein>
    <submittedName>
        <fullName evidence="3">Uncharacterized protein</fullName>
    </submittedName>
</protein>
<comment type="caution">
    <text evidence="3">The sequence shown here is derived from an EMBL/GenBank/DDBJ whole genome shotgun (WGS) entry which is preliminary data.</text>
</comment>
<dbReference type="Proteomes" id="UP001437256">
    <property type="component" value="Unassembled WGS sequence"/>
</dbReference>
<keyword evidence="2" id="KW-1133">Transmembrane helix</keyword>
<keyword evidence="2" id="KW-0472">Membrane</keyword>
<evidence type="ECO:0000313" key="4">
    <source>
        <dbReference type="Proteomes" id="UP001437256"/>
    </source>
</evidence>
<feature type="non-terminal residue" evidence="3">
    <location>
        <position position="1"/>
    </location>
</feature>
<feature type="region of interest" description="Disordered" evidence="1">
    <location>
        <begin position="119"/>
        <end position="139"/>
    </location>
</feature>
<proteinExistence type="predicted"/>
<sequence length="154" mass="16873">PSSTATQTRGSTPASVVPIIIGTISGLLMLALVTFALRFYSRKRRSRAQRSLDIDPFPTRLPEAKVFPPESDGTASQRLKQPDINQDDIATRDLGHNPDTKVDPLPLVHLQYTENTISATPPVENGLEGPSVARTTTSRPELEMLQTDELLDAR</sequence>
<reference evidence="3 4" key="1">
    <citation type="submission" date="2024-05" db="EMBL/GenBank/DDBJ databases">
        <title>A draft genome resource for the thread blight pathogen Marasmius tenuissimus strain MS-2.</title>
        <authorList>
            <person name="Yulfo-Soto G.E."/>
            <person name="Baruah I.K."/>
            <person name="Amoako-Attah I."/>
            <person name="Bukari Y."/>
            <person name="Meinhardt L.W."/>
            <person name="Bailey B.A."/>
            <person name="Cohen S.P."/>
        </authorList>
    </citation>
    <scope>NUCLEOTIDE SEQUENCE [LARGE SCALE GENOMIC DNA]</scope>
    <source>
        <strain evidence="3 4">MS-2</strain>
    </source>
</reference>
<gene>
    <name evidence="3" type="ORF">AAF712_015964</name>
</gene>